<dbReference type="Proteomes" id="UP000182654">
    <property type="component" value="Chromosome I"/>
</dbReference>
<dbReference type="Pfam" id="PF13643">
    <property type="entry name" value="DUF4145"/>
    <property type="match status" value="1"/>
</dbReference>
<dbReference type="InterPro" id="IPR025285">
    <property type="entry name" value="DUF4145"/>
</dbReference>
<proteinExistence type="predicted"/>
<evidence type="ECO:0000313" key="3">
    <source>
        <dbReference type="Proteomes" id="UP000182654"/>
    </source>
</evidence>
<dbReference type="EMBL" id="LT629708">
    <property type="protein sequence ID" value="SDO58597.1"/>
    <property type="molecule type" value="Genomic_DNA"/>
</dbReference>
<accession>A0ABY0RX70</accession>
<evidence type="ECO:0000259" key="1">
    <source>
        <dbReference type="Pfam" id="PF13643"/>
    </source>
</evidence>
<feature type="domain" description="DUF4145" evidence="1">
    <location>
        <begin position="168"/>
        <end position="254"/>
    </location>
</feature>
<sequence>MPEIYEIHRDRFRPNNGQSTVYKIRADSVCRKSLPEICPEVALSEGQQITADIVRSGKITNLGRRIGSPTQIRREVVKIMIIQCAECRQYVEAEEAGGYWRGFEGKEPSCRYTLLSCTACRSPILVRQTNIGNMAEGDKWDTPFVVFPQTDVRVNPNAPREIRAAFEEACACYRSQAYTASAIMCRKTIEGVCAEHGVAERNLSLSLKKMKEVGLIDERLFEWSDALRIVGNEAAHGVGISIAQPDARDTIEFTNAILDYLFSYRDRFEQFKKRRAGDT</sequence>
<protein>
    <recommendedName>
        <fullName evidence="1">DUF4145 domain-containing protein</fullName>
    </recommendedName>
</protein>
<gene>
    <name evidence="2" type="ORF">SAMN04490184_0922</name>
</gene>
<evidence type="ECO:0000313" key="2">
    <source>
        <dbReference type="EMBL" id="SDO58597.1"/>
    </source>
</evidence>
<reference evidence="2 3" key="1">
    <citation type="submission" date="2016-10" db="EMBL/GenBank/DDBJ databases">
        <authorList>
            <person name="Varghese N."/>
            <person name="Submissions S."/>
        </authorList>
    </citation>
    <scope>NUCLEOTIDE SEQUENCE [LARGE SCALE GENOMIC DNA]</scope>
    <source>
        <strain evidence="2 3">BS2774</strain>
    </source>
</reference>
<organism evidence="2 3">
    <name type="scientific">Pseudomonas extremorientalis</name>
    <dbReference type="NCBI Taxonomy" id="169669"/>
    <lineage>
        <taxon>Bacteria</taxon>
        <taxon>Pseudomonadati</taxon>
        <taxon>Pseudomonadota</taxon>
        <taxon>Gammaproteobacteria</taxon>
        <taxon>Pseudomonadales</taxon>
        <taxon>Pseudomonadaceae</taxon>
        <taxon>Pseudomonas</taxon>
    </lineage>
</organism>
<name>A0ABY0RX70_9PSED</name>
<keyword evidence="3" id="KW-1185">Reference proteome</keyword>